<reference evidence="9" key="1">
    <citation type="submission" date="2023-03" db="EMBL/GenBank/DDBJ databases">
        <authorList>
            <person name="Steffen K."/>
            <person name="Cardenas P."/>
        </authorList>
    </citation>
    <scope>NUCLEOTIDE SEQUENCE</scope>
</reference>
<evidence type="ECO:0000256" key="1">
    <source>
        <dbReference type="ARBA" id="ARBA00001913"/>
    </source>
</evidence>
<comment type="caution">
    <text evidence="9">The sequence shown here is derived from an EMBL/GenBank/DDBJ whole genome shotgun (WGS) entry which is preliminary data.</text>
</comment>
<dbReference type="Pfam" id="PF00884">
    <property type="entry name" value="Sulfatase"/>
    <property type="match status" value="1"/>
</dbReference>
<feature type="modified residue" description="3-oxoalanine (Cys)" evidence="6">
    <location>
        <position position="66"/>
    </location>
</feature>
<evidence type="ECO:0000313" key="10">
    <source>
        <dbReference type="Proteomes" id="UP001174909"/>
    </source>
</evidence>
<organism evidence="9 10">
    <name type="scientific">Geodia barretti</name>
    <name type="common">Barrett's horny sponge</name>
    <dbReference type="NCBI Taxonomy" id="519541"/>
    <lineage>
        <taxon>Eukaryota</taxon>
        <taxon>Metazoa</taxon>
        <taxon>Porifera</taxon>
        <taxon>Demospongiae</taxon>
        <taxon>Heteroscleromorpha</taxon>
        <taxon>Tetractinellida</taxon>
        <taxon>Astrophorina</taxon>
        <taxon>Geodiidae</taxon>
        <taxon>Geodia</taxon>
    </lineage>
</organism>
<comment type="cofactor">
    <cofactor evidence="1">
        <name>Ca(2+)</name>
        <dbReference type="ChEBI" id="CHEBI:29108"/>
    </cofactor>
</comment>
<feature type="chain" id="PRO_5041268371" evidence="7">
    <location>
        <begin position="21"/>
        <end position="505"/>
    </location>
</feature>
<dbReference type="GO" id="GO:0005539">
    <property type="term" value="F:glycosaminoglycan binding"/>
    <property type="evidence" value="ECO:0007669"/>
    <property type="project" value="TreeGrafter"/>
</dbReference>
<sequence length="505" mass="57012">MAVFREVFLVLLLTAAAVVSKPNIVYVLTDDQDVKLGSLDALPVLKSLMTDQGLYFDNAFVTTPVCCPSRSSILTGKYTHNHHTYENTVERGCDAPSWRTLNENKTMGPYMSMAGYKTGFFGKYLNNYGEPGSGVDLSHIPPGWTRWFTLQGNSKYYNYSVSNQGVKESHGDNYTLDYFTDVIKAEAVKFIEESSDSPIFMYIATPAPHRPATPAPQYESRFVGQVAPRSPSYNFDSKDKHWIISEGTPVMTKEVIGLVDELYEMRLETLLSVQDLLEAVVGALEKQKVLNNTYIFFNSDHGYHLGQFKQQGEKRQPYEEDIRVPLIVRGPGIKPNTTTQALALSIDMAPTFLDLAGWPLPEDMDGQSLKPILLGEEPAETNYQFLVEYFGAGTSPGVGCFYYGPYVPFLHDCVNNTFLSLRMHDSQNGDQIFSDFFSTDAVPMSQSDIYFREYYNITEDYWELHNAVASLTDKETEEFENTIWNFHMCTGSSCHKMRGKKNSRA</sequence>
<accession>A0AA35W8L3</accession>
<comment type="similarity">
    <text evidence="2">Belongs to the sulfatase family.</text>
</comment>
<dbReference type="Gene3D" id="3.40.720.10">
    <property type="entry name" value="Alkaline Phosphatase, subunit A"/>
    <property type="match status" value="1"/>
</dbReference>
<dbReference type="PROSITE" id="PS00523">
    <property type="entry name" value="SULFATASE_1"/>
    <property type="match status" value="1"/>
</dbReference>
<dbReference type="PANTHER" id="PTHR43108">
    <property type="entry name" value="N-ACETYLGLUCOSAMINE-6-SULFATASE FAMILY MEMBER"/>
    <property type="match status" value="1"/>
</dbReference>
<dbReference type="InterPro" id="IPR000917">
    <property type="entry name" value="Sulfatase_N"/>
</dbReference>
<dbReference type="InterPro" id="IPR024607">
    <property type="entry name" value="Sulfatase_CS"/>
</dbReference>
<evidence type="ECO:0000259" key="8">
    <source>
        <dbReference type="Pfam" id="PF00884"/>
    </source>
</evidence>
<feature type="domain" description="Sulfatase N-terminal" evidence="8">
    <location>
        <begin position="22"/>
        <end position="357"/>
    </location>
</feature>
<gene>
    <name evidence="9" type="ORF">GBAR_LOCUS3421</name>
</gene>
<dbReference type="PANTHER" id="PTHR43108:SF8">
    <property type="entry name" value="SD21168P"/>
    <property type="match status" value="1"/>
</dbReference>
<keyword evidence="4" id="KW-0378">Hydrolase</keyword>
<evidence type="ECO:0000256" key="2">
    <source>
        <dbReference type="ARBA" id="ARBA00008779"/>
    </source>
</evidence>
<evidence type="ECO:0000256" key="3">
    <source>
        <dbReference type="ARBA" id="ARBA00022729"/>
    </source>
</evidence>
<comment type="PTM">
    <text evidence="6">The conversion to 3-oxoalanine (also known as C-formylglycine, FGly), of a serine or cysteine residue in prokaryotes and of a cysteine residue in eukaryotes, is critical for catalytic activity.</text>
</comment>
<dbReference type="GO" id="GO:0008449">
    <property type="term" value="F:N-acetylglucosamine-6-sulfatase activity"/>
    <property type="evidence" value="ECO:0007669"/>
    <property type="project" value="InterPro"/>
</dbReference>
<protein>
    <submittedName>
        <fullName evidence="9">N-acetylglucosamine-6-sulfatase</fullName>
    </submittedName>
</protein>
<dbReference type="AlphaFoldDB" id="A0AA35W8L3"/>
<name>A0AA35W8L3_GEOBA</name>
<evidence type="ECO:0000256" key="7">
    <source>
        <dbReference type="SAM" id="SignalP"/>
    </source>
</evidence>
<dbReference type="InterPro" id="IPR012251">
    <property type="entry name" value="GlcNAc_6-SO4ase"/>
</dbReference>
<proteinExistence type="inferred from homology"/>
<evidence type="ECO:0000313" key="9">
    <source>
        <dbReference type="EMBL" id="CAI8002576.1"/>
    </source>
</evidence>
<dbReference type="InterPro" id="IPR017850">
    <property type="entry name" value="Alkaline_phosphatase_core_sf"/>
</dbReference>
<dbReference type="CDD" id="cd16147">
    <property type="entry name" value="G6S"/>
    <property type="match status" value="1"/>
</dbReference>
<feature type="signal peptide" evidence="7">
    <location>
        <begin position="1"/>
        <end position="20"/>
    </location>
</feature>
<evidence type="ECO:0000256" key="5">
    <source>
        <dbReference type="ARBA" id="ARBA00023180"/>
    </source>
</evidence>
<keyword evidence="10" id="KW-1185">Reference proteome</keyword>
<evidence type="ECO:0000256" key="6">
    <source>
        <dbReference type="PIRSR" id="PIRSR036666-50"/>
    </source>
</evidence>
<keyword evidence="3 7" id="KW-0732">Signal</keyword>
<dbReference type="PIRSF" id="PIRSF036666">
    <property type="entry name" value="G6S"/>
    <property type="match status" value="1"/>
</dbReference>
<dbReference type="Proteomes" id="UP001174909">
    <property type="component" value="Unassembled WGS sequence"/>
</dbReference>
<keyword evidence="5" id="KW-0325">Glycoprotein</keyword>
<dbReference type="EMBL" id="CASHTH010000485">
    <property type="protein sequence ID" value="CAI8002576.1"/>
    <property type="molecule type" value="Genomic_DNA"/>
</dbReference>
<evidence type="ECO:0000256" key="4">
    <source>
        <dbReference type="ARBA" id="ARBA00022801"/>
    </source>
</evidence>
<dbReference type="SUPFAM" id="SSF53649">
    <property type="entry name" value="Alkaline phosphatase-like"/>
    <property type="match status" value="1"/>
</dbReference>
<dbReference type="GO" id="GO:0030203">
    <property type="term" value="P:glycosaminoglycan metabolic process"/>
    <property type="evidence" value="ECO:0007669"/>
    <property type="project" value="InterPro"/>
</dbReference>